<reference evidence="2" key="1">
    <citation type="submission" date="2018-05" db="EMBL/GenBank/DDBJ databases">
        <title>Reclassification of Methylarcula marina and Methylarcula terricola as Paracoccus methylarcula sp.nov., comb.nov. and Paracoccus terricola comb.nov.</title>
        <authorList>
            <person name="Shmareva M.N."/>
            <person name="Doronina N.V."/>
            <person name="Vasilenko O.V."/>
            <person name="Tarlachkov S.V."/>
            <person name="Trotsenko Y.A."/>
        </authorList>
    </citation>
    <scope>NUCLEOTIDE SEQUENCE [LARGE SCALE GENOMIC DNA]</scope>
    <source>
        <strain evidence="2">VKM B-2159</strain>
    </source>
</reference>
<sequence length="97" mass="10621">MMAFLHKLQNRYASCRPSSTGKPRRTRGLPATAGTGYGGREVSGPATAGRRPPGSAKEKIIPVTQSATQELPSRRLFARLWKNYLHQHRGSMALAFA</sequence>
<dbReference type="EMBL" id="PXNQ02000002">
    <property type="protein sequence ID" value="RNF35602.1"/>
    <property type="molecule type" value="Genomic_DNA"/>
</dbReference>
<proteinExistence type="predicted"/>
<keyword evidence="3" id="KW-1185">Reference proteome</keyword>
<evidence type="ECO:0000313" key="3">
    <source>
        <dbReference type="Proteomes" id="UP000238137"/>
    </source>
</evidence>
<evidence type="ECO:0000256" key="1">
    <source>
        <dbReference type="SAM" id="MobiDB-lite"/>
    </source>
</evidence>
<feature type="region of interest" description="Disordered" evidence="1">
    <location>
        <begin position="1"/>
        <end position="59"/>
    </location>
</feature>
<comment type="caution">
    <text evidence="2">The sequence shown here is derived from an EMBL/GenBank/DDBJ whole genome shotgun (WGS) entry which is preliminary data.</text>
</comment>
<accession>A0A3R7NYS5</accession>
<organism evidence="2 3">
    <name type="scientific">Paracoccus methylarcula</name>
    <dbReference type="NCBI Taxonomy" id="72022"/>
    <lineage>
        <taxon>Bacteria</taxon>
        <taxon>Pseudomonadati</taxon>
        <taxon>Pseudomonadota</taxon>
        <taxon>Alphaproteobacteria</taxon>
        <taxon>Rhodobacterales</taxon>
        <taxon>Paracoccaceae</taxon>
        <taxon>Paracoccus</taxon>
    </lineage>
</organism>
<evidence type="ECO:0000313" key="2">
    <source>
        <dbReference type="EMBL" id="RNF35602.1"/>
    </source>
</evidence>
<gene>
    <name evidence="2" type="ORF">A7A09_004105</name>
</gene>
<dbReference type="Proteomes" id="UP000238137">
    <property type="component" value="Unassembled WGS sequence"/>
</dbReference>
<name>A0A3R7NYS5_9RHOB</name>
<protein>
    <submittedName>
        <fullName evidence="2">Uncharacterized protein</fullName>
    </submittedName>
</protein>
<dbReference type="AlphaFoldDB" id="A0A3R7NYS5"/>